<evidence type="ECO:0000313" key="6">
    <source>
        <dbReference type="EMBL" id="TGD71506.1"/>
    </source>
</evidence>
<feature type="active site" description="Nucleophile" evidence="4">
    <location>
        <position position="52"/>
    </location>
</feature>
<dbReference type="GO" id="GO:0016042">
    <property type="term" value="P:lipid catabolic process"/>
    <property type="evidence" value="ECO:0007669"/>
    <property type="project" value="UniProtKB-UniRule"/>
</dbReference>
<dbReference type="Pfam" id="PF01734">
    <property type="entry name" value="Patatin"/>
    <property type="match status" value="1"/>
</dbReference>
<organism evidence="6 7">
    <name type="scientific">Mangrovimicrobium sediminis</name>
    <dbReference type="NCBI Taxonomy" id="2562682"/>
    <lineage>
        <taxon>Bacteria</taxon>
        <taxon>Pseudomonadati</taxon>
        <taxon>Pseudomonadota</taxon>
        <taxon>Gammaproteobacteria</taxon>
        <taxon>Cellvibrionales</taxon>
        <taxon>Halieaceae</taxon>
        <taxon>Mangrovimicrobium</taxon>
    </lineage>
</organism>
<dbReference type="InterPro" id="IPR016035">
    <property type="entry name" value="Acyl_Trfase/lysoPLipase"/>
</dbReference>
<feature type="active site" description="Proton acceptor" evidence="4">
    <location>
        <position position="217"/>
    </location>
</feature>
<comment type="caution">
    <text evidence="4">Lacks conserved residue(s) required for the propagation of feature annotation.</text>
</comment>
<evidence type="ECO:0000256" key="4">
    <source>
        <dbReference type="PROSITE-ProRule" id="PRU01161"/>
    </source>
</evidence>
<feature type="domain" description="PNPLA" evidence="5">
    <location>
        <begin position="14"/>
        <end position="230"/>
    </location>
</feature>
<proteinExistence type="predicted"/>
<dbReference type="Proteomes" id="UP000298050">
    <property type="component" value="Unassembled WGS sequence"/>
</dbReference>
<dbReference type="AlphaFoldDB" id="A0A4Z0LWG8"/>
<dbReference type="Gene3D" id="3.40.1090.10">
    <property type="entry name" value="Cytosolic phospholipase A2 catalytic domain"/>
    <property type="match status" value="1"/>
</dbReference>
<dbReference type="PANTHER" id="PTHR14226:SF57">
    <property type="entry name" value="BLR7027 PROTEIN"/>
    <property type="match status" value="1"/>
</dbReference>
<dbReference type="EMBL" id="SRLE01000013">
    <property type="protein sequence ID" value="TGD71506.1"/>
    <property type="molecule type" value="Genomic_DNA"/>
</dbReference>
<comment type="caution">
    <text evidence="6">The sequence shown here is derived from an EMBL/GenBank/DDBJ whole genome shotgun (WGS) entry which is preliminary data.</text>
</comment>
<accession>A0A4Z0LWG8</accession>
<evidence type="ECO:0000256" key="3">
    <source>
        <dbReference type="ARBA" id="ARBA00023098"/>
    </source>
</evidence>
<protein>
    <submittedName>
        <fullName evidence="6">Patatin-like phospholipase family protein</fullName>
    </submittedName>
</protein>
<keyword evidence="3 4" id="KW-0443">Lipid metabolism</keyword>
<name>A0A4Z0LWG8_9GAMM</name>
<feature type="short sequence motif" description="GXSXG" evidence="4">
    <location>
        <begin position="50"/>
        <end position="54"/>
    </location>
</feature>
<dbReference type="InterPro" id="IPR002641">
    <property type="entry name" value="PNPLA_dom"/>
</dbReference>
<keyword evidence="2 4" id="KW-0442">Lipid degradation</keyword>
<keyword evidence="7" id="KW-1185">Reference proteome</keyword>
<dbReference type="SUPFAM" id="SSF52151">
    <property type="entry name" value="FabD/lysophospholipase-like"/>
    <property type="match status" value="1"/>
</dbReference>
<dbReference type="GO" id="GO:0016787">
    <property type="term" value="F:hydrolase activity"/>
    <property type="evidence" value="ECO:0007669"/>
    <property type="project" value="UniProtKB-UniRule"/>
</dbReference>
<evidence type="ECO:0000256" key="1">
    <source>
        <dbReference type="ARBA" id="ARBA00022801"/>
    </source>
</evidence>
<evidence type="ECO:0000259" key="5">
    <source>
        <dbReference type="PROSITE" id="PS51635"/>
    </source>
</evidence>
<keyword evidence="1 4" id="KW-0378">Hydrolase</keyword>
<feature type="short sequence motif" description="DGA/G" evidence="4">
    <location>
        <begin position="217"/>
        <end position="219"/>
    </location>
</feature>
<evidence type="ECO:0000313" key="7">
    <source>
        <dbReference type="Proteomes" id="UP000298050"/>
    </source>
</evidence>
<dbReference type="PANTHER" id="PTHR14226">
    <property type="entry name" value="NEUROPATHY TARGET ESTERASE/SWISS CHEESE D.MELANOGASTER"/>
    <property type="match status" value="1"/>
</dbReference>
<reference evidence="6 7" key="1">
    <citation type="submission" date="2019-04" db="EMBL/GenBank/DDBJ databases">
        <title>Taxonomy of novel Haliea sp. from mangrove soil of West Coast of India.</title>
        <authorList>
            <person name="Verma A."/>
            <person name="Kumar P."/>
            <person name="Krishnamurthi S."/>
        </authorList>
    </citation>
    <scope>NUCLEOTIDE SEQUENCE [LARGE SCALE GENOMIC DNA]</scope>
    <source>
        <strain evidence="6 7">SAOS-164</strain>
    </source>
</reference>
<dbReference type="RefSeq" id="WP_135446022.1">
    <property type="nucleotide sequence ID" value="NZ_SRLE01000013.1"/>
</dbReference>
<dbReference type="PROSITE" id="PS51635">
    <property type="entry name" value="PNPLA"/>
    <property type="match status" value="1"/>
</dbReference>
<dbReference type="OrthoDB" id="9798773at2"/>
<dbReference type="InterPro" id="IPR050301">
    <property type="entry name" value="NTE"/>
</dbReference>
<gene>
    <name evidence="6" type="ORF">E4634_17790</name>
</gene>
<evidence type="ECO:0000256" key="2">
    <source>
        <dbReference type="ARBA" id="ARBA00022963"/>
    </source>
</evidence>
<sequence length="396" mass="42916">MKHPRLPAADRTALVLTGGGARAAYQVGVLKAAAEILPKKAHNPFSIITGTSAGAINAVALGASANNFRLAVKKVERIWSDLSVEQVYRAGYRNLFGSMLRLFASMFHRGTGLHKPLSLLDTAPLAELLRQSIDFKDLERRLEGGLLDAIGVTASSYDTGESITFYQSNLDGEILPAWQRFRRKGVPAKIGIEHLLASSAIPAIMPAAKIGDTYFGDGALRQVSPISPALHLGAERVLVVGVSGNAKRPPVGSLGRRSPSLARMVGHVFNSAFIDALENDMEHLDRINELVGMLHNENPRSNTAGLRVIDFLCINPSVEIDKIAAQHLRSLPRAMRTLFNVTGATNRGGGTSMASYLLFEGEFCRDLIAAGYRDAMDQRDMLEDFFYPPGPMRVIG</sequence>